<reference evidence="3" key="1">
    <citation type="journal article" date="2022" name="Arch. Microbiol.">
        <title>Thiomicrorhabdus immobilis sp. nov., a mesophilic sulfur-oxidizing bacterium isolated from sediment of a brackish lake in northern Japan.</title>
        <authorList>
            <person name="Kojima H."/>
            <person name="Mochizuki J."/>
            <person name="Kanda M."/>
            <person name="Watanabe T."/>
            <person name="Fukui M."/>
        </authorList>
    </citation>
    <scope>NUCLEOTIDE SEQUENCE</scope>
    <source>
        <strain evidence="3">Am19</strain>
    </source>
</reference>
<evidence type="ECO:0008006" key="5">
    <source>
        <dbReference type="Google" id="ProtNLM"/>
    </source>
</evidence>
<dbReference type="EMBL" id="AP024202">
    <property type="protein sequence ID" value="BCN93640.1"/>
    <property type="molecule type" value="Genomic_DNA"/>
</dbReference>
<dbReference type="Gene3D" id="3.30.160.880">
    <property type="entry name" value="Cell division protein ZapA protomer, N-terminal domain"/>
    <property type="match status" value="1"/>
</dbReference>
<comment type="similarity">
    <text evidence="1">Belongs to the ZapA family. Type 1 subfamily.</text>
</comment>
<dbReference type="InterPro" id="IPR007838">
    <property type="entry name" value="Cell_div_ZapA-like"/>
</dbReference>
<organism evidence="3 4">
    <name type="scientific">Thiomicrorhabdus immobilis</name>
    <dbReference type="NCBI Taxonomy" id="2791037"/>
    <lineage>
        <taxon>Bacteria</taxon>
        <taxon>Pseudomonadati</taxon>
        <taxon>Pseudomonadota</taxon>
        <taxon>Gammaproteobacteria</taxon>
        <taxon>Thiotrichales</taxon>
        <taxon>Piscirickettsiaceae</taxon>
        <taxon>Thiomicrorhabdus</taxon>
    </lineage>
</organism>
<keyword evidence="4" id="KW-1185">Reference proteome</keyword>
<dbReference type="Proteomes" id="UP001054820">
    <property type="component" value="Chromosome"/>
</dbReference>
<dbReference type="InterPro" id="IPR036192">
    <property type="entry name" value="Cell_div_ZapA-like_sf"/>
</dbReference>
<evidence type="ECO:0000256" key="2">
    <source>
        <dbReference type="ARBA" id="ARBA00023054"/>
    </source>
</evidence>
<protein>
    <recommendedName>
        <fullName evidence="5">Cell division protein ZapA</fullName>
    </recommendedName>
</protein>
<proteinExistence type="inferred from homology"/>
<dbReference type="SUPFAM" id="SSF102829">
    <property type="entry name" value="Cell division protein ZapA-like"/>
    <property type="match status" value="1"/>
</dbReference>
<evidence type="ECO:0000313" key="4">
    <source>
        <dbReference type="Proteomes" id="UP001054820"/>
    </source>
</evidence>
<dbReference type="Pfam" id="PF05164">
    <property type="entry name" value="ZapA"/>
    <property type="match status" value="1"/>
</dbReference>
<dbReference type="InterPro" id="IPR042233">
    <property type="entry name" value="Cell_div_ZapA_N"/>
</dbReference>
<evidence type="ECO:0000313" key="3">
    <source>
        <dbReference type="EMBL" id="BCN93640.1"/>
    </source>
</evidence>
<evidence type="ECO:0000256" key="1">
    <source>
        <dbReference type="ARBA" id="ARBA00010074"/>
    </source>
</evidence>
<gene>
    <name evidence="3" type="ORF">THMIRHAM_14250</name>
</gene>
<name>A0ABN6CWX9_9GAMM</name>
<accession>A0ABN6CWX9</accession>
<sequence length="93" mass="10554">MLTLTLMNHTFEIPCEAHERDKLIEAATLLEDKLDQLPGLKGESKVLMVALNLCFDYLQLKDDTTQYSLRLEDQLDNVINQVANEASTENTTN</sequence>
<keyword evidence="2" id="KW-0175">Coiled coil</keyword>